<evidence type="ECO:0000313" key="20">
    <source>
        <dbReference type="EMBL" id="BBK21786.1"/>
    </source>
</evidence>
<dbReference type="RefSeq" id="WP_115714985.1">
    <property type="nucleotide sequence ID" value="NZ_AP019695.1"/>
</dbReference>
<dbReference type="GO" id="GO:0005886">
    <property type="term" value="C:plasma membrane"/>
    <property type="evidence" value="ECO:0007669"/>
    <property type="project" value="UniProtKB-SubCell"/>
</dbReference>
<evidence type="ECO:0000256" key="5">
    <source>
        <dbReference type="ARBA" id="ARBA00010185"/>
    </source>
</evidence>
<feature type="transmembrane region" description="Helical" evidence="19">
    <location>
        <begin position="103"/>
        <end position="121"/>
    </location>
</feature>
<accession>A0A6N4TF71</accession>
<keyword evidence="9" id="KW-0444">Lipid biosynthesis</keyword>
<evidence type="ECO:0000256" key="9">
    <source>
        <dbReference type="ARBA" id="ARBA00022516"/>
    </source>
</evidence>
<evidence type="ECO:0000256" key="6">
    <source>
        <dbReference type="ARBA" id="ARBA00012487"/>
    </source>
</evidence>
<evidence type="ECO:0000256" key="19">
    <source>
        <dbReference type="SAM" id="Phobius"/>
    </source>
</evidence>
<gene>
    <name evidence="20" type="ORF">Aargi30884_06890</name>
</gene>
<evidence type="ECO:0000256" key="15">
    <source>
        <dbReference type="ARBA" id="ARBA00023136"/>
    </source>
</evidence>
<feature type="transmembrane region" description="Helical" evidence="19">
    <location>
        <begin position="235"/>
        <end position="255"/>
    </location>
</feature>
<evidence type="ECO:0000256" key="8">
    <source>
        <dbReference type="ARBA" id="ARBA00022475"/>
    </source>
</evidence>
<keyword evidence="15 19" id="KW-0472">Membrane</keyword>
<organism evidence="20 21">
    <name type="scientific">Amedibacterium intestinale</name>
    <dbReference type="NCBI Taxonomy" id="2583452"/>
    <lineage>
        <taxon>Bacteria</taxon>
        <taxon>Bacillati</taxon>
        <taxon>Bacillota</taxon>
        <taxon>Erysipelotrichia</taxon>
        <taxon>Erysipelotrichales</taxon>
        <taxon>Erysipelotrichaceae</taxon>
        <taxon>Amedibacterium</taxon>
    </lineage>
</organism>
<evidence type="ECO:0000256" key="17">
    <source>
        <dbReference type="ARBA" id="ARBA00023264"/>
    </source>
</evidence>
<feature type="transmembrane region" description="Helical" evidence="19">
    <location>
        <begin position="170"/>
        <end position="189"/>
    </location>
</feature>
<dbReference type="PROSITE" id="PS01315">
    <property type="entry name" value="CDS"/>
    <property type="match status" value="1"/>
</dbReference>
<dbReference type="AlphaFoldDB" id="A0A6N4TF71"/>
<dbReference type="PANTHER" id="PTHR46382">
    <property type="entry name" value="PHOSPHATIDATE CYTIDYLYLTRANSFERASE"/>
    <property type="match status" value="1"/>
</dbReference>
<dbReference type="GO" id="GO:0004605">
    <property type="term" value="F:phosphatidate cytidylyltransferase activity"/>
    <property type="evidence" value="ECO:0007669"/>
    <property type="project" value="UniProtKB-EC"/>
</dbReference>
<evidence type="ECO:0000256" key="16">
    <source>
        <dbReference type="ARBA" id="ARBA00023209"/>
    </source>
</evidence>
<feature type="transmembrane region" description="Helical" evidence="19">
    <location>
        <begin position="6"/>
        <end position="39"/>
    </location>
</feature>
<comment type="similarity">
    <text evidence="5 18">Belongs to the CDS family.</text>
</comment>
<keyword evidence="8" id="KW-1003">Cell membrane</keyword>
<dbReference type="Pfam" id="PF01148">
    <property type="entry name" value="CTP_transf_1"/>
    <property type="match status" value="1"/>
</dbReference>
<dbReference type="InterPro" id="IPR000374">
    <property type="entry name" value="PC_trans"/>
</dbReference>
<dbReference type="Proteomes" id="UP000464754">
    <property type="component" value="Chromosome"/>
</dbReference>
<protein>
    <recommendedName>
        <fullName evidence="7 18">Phosphatidate cytidylyltransferase</fullName>
        <ecNumber evidence="6 18">2.7.7.41</ecNumber>
    </recommendedName>
</protein>
<feature type="transmembrane region" description="Helical" evidence="19">
    <location>
        <begin position="195"/>
        <end position="215"/>
    </location>
</feature>
<feature type="transmembrane region" description="Helical" evidence="19">
    <location>
        <begin position="74"/>
        <end position="91"/>
    </location>
</feature>
<keyword evidence="10 18" id="KW-0808">Transferase</keyword>
<sequence>MKTRVITAIGILACVIPPLLLGGWLLNLLIAFIIIAGGIELLGLSEHKDHWPAVVLPLAIICVFVLTFCTESLVLPLLGVFMLGMLSIPVFSEKFPAKDSFHCIGYIALFALIARSFLYIYEKDAMFIWYIIIATYVCDTAAYLCGRFFGKHKLNPRVSPKKTWEGSIGGWFFGAVLSFAFACLCIDNVSVTGMLFASMILTITGQIGDLAFSAIKRSYGIKDFSNLLPGHGGVLDRVDSLVFNFICFYLMLVVMTL</sequence>
<evidence type="ECO:0000256" key="14">
    <source>
        <dbReference type="ARBA" id="ARBA00023098"/>
    </source>
</evidence>
<feature type="transmembrane region" description="Helical" evidence="19">
    <location>
        <begin position="127"/>
        <end position="149"/>
    </location>
</feature>
<dbReference type="PANTHER" id="PTHR46382:SF1">
    <property type="entry name" value="PHOSPHATIDATE CYTIDYLYLTRANSFERASE"/>
    <property type="match status" value="1"/>
</dbReference>
<evidence type="ECO:0000256" key="4">
    <source>
        <dbReference type="ARBA" id="ARBA00005189"/>
    </source>
</evidence>
<keyword evidence="13 19" id="KW-1133">Transmembrane helix</keyword>
<keyword evidence="14" id="KW-0443">Lipid metabolism</keyword>
<evidence type="ECO:0000256" key="3">
    <source>
        <dbReference type="ARBA" id="ARBA00005119"/>
    </source>
</evidence>
<comment type="pathway">
    <text evidence="4">Lipid metabolism.</text>
</comment>
<comment type="subcellular location">
    <subcellularLocation>
        <location evidence="2">Cell membrane</location>
        <topology evidence="2">Multi-pass membrane protein</topology>
    </subcellularLocation>
</comment>
<evidence type="ECO:0000256" key="10">
    <source>
        <dbReference type="ARBA" id="ARBA00022679"/>
    </source>
</evidence>
<evidence type="ECO:0000313" key="21">
    <source>
        <dbReference type="Proteomes" id="UP000464754"/>
    </source>
</evidence>
<keyword evidence="21" id="KW-1185">Reference proteome</keyword>
<dbReference type="KEGG" id="aarg:Aargi30884_06890"/>
<evidence type="ECO:0000256" key="1">
    <source>
        <dbReference type="ARBA" id="ARBA00001698"/>
    </source>
</evidence>
<feature type="transmembrane region" description="Helical" evidence="19">
    <location>
        <begin position="51"/>
        <end position="68"/>
    </location>
</feature>
<reference evidence="21" key="1">
    <citation type="submission" date="2019-05" db="EMBL/GenBank/DDBJ databases">
        <title>Complete genome sequencing of Absiella argi strain JCM 30884.</title>
        <authorList>
            <person name="Sakamoto M."/>
            <person name="Murakami T."/>
            <person name="Mori H."/>
        </authorList>
    </citation>
    <scope>NUCLEOTIDE SEQUENCE [LARGE SCALE GENOMIC DNA]</scope>
    <source>
        <strain evidence="21">JCM 30884</strain>
    </source>
</reference>
<proteinExistence type="inferred from homology"/>
<name>A0A6N4TF71_9FIRM</name>
<dbReference type="UniPathway" id="UPA00557">
    <property type="reaction ID" value="UER00614"/>
</dbReference>
<keyword evidence="16" id="KW-0594">Phospholipid biosynthesis</keyword>
<keyword evidence="11 18" id="KW-0812">Transmembrane</keyword>
<keyword evidence="17" id="KW-1208">Phospholipid metabolism</keyword>
<evidence type="ECO:0000256" key="7">
    <source>
        <dbReference type="ARBA" id="ARBA00019373"/>
    </source>
</evidence>
<evidence type="ECO:0000256" key="13">
    <source>
        <dbReference type="ARBA" id="ARBA00022989"/>
    </source>
</evidence>
<dbReference type="GO" id="GO:0016024">
    <property type="term" value="P:CDP-diacylglycerol biosynthetic process"/>
    <property type="evidence" value="ECO:0007669"/>
    <property type="project" value="UniProtKB-UniPathway"/>
</dbReference>
<evidence type="ECO:0000256" key="11">
    <source>
        <dbReference type="ARBA" id="ARBA00022692"/>
    </source>
</evidence>
<evidence type="ECO:0000256" key="12">
    <source>
        <dbReference type="ARBA" id="ARBA00022695"/>
    </source>
</evidence>
<dbReference type="EMBL" id="AP019695">
    <property type="protein sequence ID" value="BBK21786.1"/>
    <property type="molecule type" value="Genomic_DNA"/>
</dbReference>
<dbReference type="EC" id="2.7.7.41" evidence="6 18"/>
<comment type="catalytic activity">
    <reaction evidence="1 18">
        <text>a 1,2-diacyl-sn-glycero-3-phosphate + CTP + H(+) = a CDP-1,2-diacyl-sn-glycerol + diphosphate</text>
        <dbReference type="Rhea" id="RHEA:16229"/>
        <dbReference type="ChEBI" id="CHEBI:15378"/>
        <dbReference type="ChEBI" id="CHEBI:33019"/>
        <dbReference type="ChEBI" id="CHEBI:37563"/>
        <dbReference type="ChEBI" id="CHEBI:58332"/>
        <dbReference type="ChEBI" id="CHEBI:58608"/>
        <dbReference type="EC" id="2.7.7.41"/>
    </reaction>
</comment>
<evidence type="ECO:0000256" key="2">
    <source>
        <dbReference type="ARBA" id="ARBA00004651"/>
    </source>
</evidence>
<comment type="pathway">
    <text evidence="3 18">Phospholipid metabolism; CDP-diacylglycerol biosynthesis; CDP-diacylglycerol from sn-glycerol 3-phosphate: step 3/3.</text>
</comment>
<keyword evidence="12 18" id="KW-0548">Nucleotidyltransferase</keyword>
<evidence type="ECO:0000256" key="18">
    <source>
        <dbReference type="RuleBase" id="RU003938"/>
    </source>
</evidence>